<dbReference type="InterPro" id="IPR013783">
    <property type="entry name" value="Ig-like_fold"/>
</dbReference>
<dbReference type="AlphaFoldDB" id="A0A3P9KEI7"/>
<evidence type="ECO:0000259" key="2">
    <source>
        <dbReference type="PROSITE" id="PS50835"/>
    </source>
</evidence>
<dbReference type="Pfam" id="PF07686">
    <property type="entry name" value="V-set"/>
    <property type="match status" value="1"/>
</dbReference>
<dbReference type="PANTHER" id="PTHR23267">
    <property type="entry name" value="IMMUNOGLOBULIN LIGHT CHAIN"/>
    <property type="match status" value="1"/>
</dbReference>
<name>A0A3P9KEI7_ORYLA</name>
<evidence type="ECO:0000313" key="4">
    <source>
        <dbReference type="Proteomes" id="UP000265180"/>
    </source>
</evidence>
<keyword evidence="1" id="KW-0732">Signal</keyword>
<reference evidence="3" key="3">
    <citation type="submission" date="2025-08" db="UniProtKB">
        <authorList>
            <consortium name="Ensembl"/>
        </authorList>
    </citation>
    <scope>IDENTIFICATION</scope>
    <source>
        <strain evidence="3">HNI</strain>
    </source>
</reference>
<accession>A0A3P9KEI7</accession>
<dbReference type="InterPro" id="IPR050150">
    <property type="entry name" value="IgV_Light_Chain"/>
</dbReference>
<dbReference type="Gene3D" id="2.60.40.10">
    <property type="entry name" value="Immunoglobulins"/>
    <property type="match status" value="1"/>
</dbReference>
<dbReference type="SMART" id="SM00406">
    <property type="entry name" value="IGv"/>
    <property type="match status" value="1"/>
</dbReference>
<reference key="1">
    <citation type="journal article" date="2007" name="Nature">
        <title>The medaka draft genome and insights into vertebrate genome evolution.</title>
        <authorList>
            <person name="Kasahara M."/>
            <person name="Naruse K."/>
            <person name="Sasaki S."/>
            <person name="Nakatani Y."/>
            <person name="Qu W."/>
            <person name="Ahsan B."/>
            <person name="Yamada T."/>
            <person name="Nagayasu Y."/>
            <person name="Doi K."/>
            <person name="Kasai Y."/>
            <person name="Jindo T."/>
            <person name="Kobayashi D."/>
            <person name="Shimada A."/>
            <person name="Toyoda A."/>
            <person name="Kuroki Y."/>
            <person name="Fujiyama A."/>
            <person name="Sasaki T."/>
            <person name="Shimizu A."/>
            <person name="Asakawa S."/>
            <person name="Shimizu N."/>
            <person name="Hashimoto S."/>
            <person name="Yang J."/>
            <person name="Lee Y."/>
            <person name="Matsushima K."/>
            <person name="Sugano S."/>
            <person name="Sakaizumi M."/>
            <person name="Narita T."/>
            <person name="Ohishi K."/>
            <person name="Haga S."/>
            <person name="Ohta F."/>
            <person name="Nomoto H."/>
            <person name="Nogata K."/>
            <person name="Morishita T."/>
            <person name="Endo T."/>
            <person name="Shin-I T."/>
            <person name="Takeda H."/>
            <person name="Morishita S."/>
            <person name="Kohara Y."/>
        </authorList>
    </citation>
    <scope>NUCLEOTIDE SEQUENCE [LARGE SCALE GENOMIC DNA]</scope>
    <source>
        <strain>Hd-rR</strain>
    </source>
</reference>
<feature type="domain" description="Ig-like" evidence="2">
    <location>
        <begin position="23"/>
        <end position="133"/>
    </location>
</feature>
<feature type="signal peptide" evidence="1">
    <location>
        <begin position="1"/>
        <end position="23"/>
    </location>
</feature>
<dbReference type="PROSITE" id="PS50835">
    <property type="entry name" value="IG_LIKE"/>
    <property type="match status" value="1"/>
</dbReference>
<dbReference type="SUPFAM" id="SSF48726">
    <property type="entry name" value="Immunoglobulin"/>
    <property type="match status" value="1"/>
</dbReference>
<dbReference type="InterPro" id="IPR007110">
    <property type="entry name" value="Ig-like_dom"/>
</dbReference>
<dbReference type="SMART" id="SM00408">
    <property type="entry name" value="IGc2"/>
    <property type="match status" value="1"/>
</dbReference>
<protein>
    <recommendedName>
        <fullName evidence="2">Ig-like domain-containing protein</fullName>
    </recommendedName>
</protein>
<evidence type="ECO:0000313" key="3">
    <source>
        <dbReference type="Ensembl" id="ENSORLP00020006733.1"/>
    </source>
</evidence>
<dbReference type="Proteomes" id="UP000265180">
    <property type="component" value="Chromosome 11"/>
</dbReference>
<evidence type="ECO:0000256" key="1">
    <source>
        <dbReference type="SAM" id="SignalP"/>
    </source>
</evidence>
<proteinExistence type="predicted"/>
<dbReference type="FunFam" id="2.60.40.10:FF:001230">
    <property type="entry name" value="Immunoglobulin kappa variable 8-16"/>
    <property type="match status" value="1"/>
</dbReference>
<sequence length="173" mass="19465">MTCGDLQLLFFSFFFSFFLLTCPVQQLGRQMRTPGAQSVVEGQTVSIRCKSSKLIGDDINWYLQKPGEAPKLLIADTTIRQSGVPDRFSATAVQTDFTLTISRVQPEDSGVYYCQQHNSFSGCSVLEDSNSFYRQSSSLLLFGSILHQQQTLVHTVKNSRTKTSFSQREQKLN</sequence>
<reference evidence="3 4" key="2">
    <citation type="submission" date="2017-04" db="EMBL/GenBank/DDBJ databases">
        <title>CpG methylation of centromeres and impact of large insertions on vertebrate speciation.</title>
        <authorList>
            <person name="Ichikawa K."/>
            <person name="Yoshimura J."/>
            <person name="Morishita S."/>
        </authorList>
    </citation>
    <scope>NUCLEOTIDE SEQUENCE</scope>
    <source>
        <strain evidence="3 4">HNI</strain>
    </source>
</reference>
<dbReference type="InterPro" id="IPR003599">
    <property type="entry name" value="Ig_sub"/>
</dbReference>
<feature type="chain" id="PRO_5018226821" description="Ig-like domain-containing protein" evidence="1">
    <location>
        <begin position="24"/>
        <end position="173"/>
    </location>
</feature>
<dbReference type="Ensembl" id="ENSORLT00020004082.1">
    <property type="protein sequence ID" value="ENSORLP00020006733.1"/>
    <property type="gene ID" value="ENSORLG00020007612.1"/>
</dbReference>
<organism evidence="3 4">
    <name type="scientific">Oryzias latipes</name>
    <name type="common">Japanese rice fish</name>
    <name type="synonym">Japanese killifish</name>
    <dbReference type="NCBI Taxonomy" id="8090"/>
    <lineage>
        <taxon>Eukaryota</taxon>
        <taxon>Metazoa</taxon>
        <taxon>Chordata</taxon>
        <taxon>Craniata</taxon>
        <taxon>Vertebrata</taxon>
        <taxon>Euteleostomi</taxon>
        <taxon>Actinopterygii</taxon>
        <taxon>Neopterygii</taxon>
        <taxon>Teleostei</taxon>
        <taxon>Neoteleostei</taxon>
        <taxon>Acanthomorphata</taxon>
        <taxon>Ovalentaria</taxon>
        <taxon>Atherinomorphae</taxon>
        <taxon>Beloniformes</taxon>
        <taxon>Adrianichthyidae</taxon>
        <taxon>Oryziinae</taxon>
        <taxon>Oryzias</taxon>
    </lineage>
</organism>
<dbReference type="InterPro" id="IPR003598">
    <property type="entry name" value="Ig_sub2"/>
</dbReference>
<dbReference type="InterPro" id="IPR013106">
    <property type="entry name" value="Ig_V-set"/>
</dbReference>
<reference evidence="3" key="4">
    <citation type="submission" date="2025-09" db="UniProtKB">
        <authorList>
            <consortium name="Ensembl"/>
        </authorList>
    </citation>
    <scope>IDENTIFICATION</scope>
    <source>
        <strain evidence="3">HNI</strain>
    </source>
</reference>
<dbReference type="InterPro" id="IPR036179">
    <property type="entry name" value="Ig-like_dom_sf"/>
</dbReference>
<dbReference type="SMART" id="SM00409">
    <property type="entry name" value="IG"/>
    <property type="match status" value="1"/>
</dbReference>